<evidence type="ECO:0000259" key="1">
    <source>
        <dbReference type="Pfam" id="PF04981"/>
    </source>
</evidence>
<name>D7DV61_METV3</name>
<evidence type="ECO:0000313" key="3">
    <source>
        <dbReference type="Proteomes" id="UP000007722"/>
    </source>
</evidence>
<dbReference type="InParanoid" id="D7DV61"/>
<organism evidence="2 3">
    <name type="scientific">Methanococcus voltae (strain ATCC BAA-1334 / A3)</name>
    <dbReference type="NCBI Taxonomy" id="456320"/>
    <lineage>
        <taxon>Archaea</taxon>
        <taxon>Methanobacteriati</taxon>
        <taxon>Methanobacteriota</taxon>
        <taxon>Methanomada group</taxon>
        <taxon>Methanococci</taxon>
        <taxon>Methanococcales</taxon>
        <taxon>Methanococcaceae</taxon>
        <taxon>Methanococcus</taxon>
    </lineage>
</organism>
<reference evidence="2 3" key="1">
    <citation type="submission" date="2010-05" db="EMBL/GenBank/DDBJ databases">
        <title>Complete sequence of Methanococcus voltae A3.</title>
        <authorList>
            <consortium name="US DOE Joint Genome Institute"/>
            <person name="Lucas S."/>
            <person name="Copeland A."/>
            <person name="Lapidus A."/>
            <person name="Cheng J.-F."/>
            <person name="Bruce D."/>
            <person name="Goodwin L."/>
            <person name="Pitluck S."/>
            <person name="Lowry S."/>
            <person name="Clum A."/>
            <person name="Land M."/>
            <person name="Hauser L."/>
            <person name="Kyrpides N."/>
            <person name="Mikhailova N."/>
            <person name="Whitman W.B."/>
            <person name="Woyke T."/>
        </authorList>
    </citation>
    <scope>NUCLEOTIDE SEQUENCE [LARGE SCALE GENOMIC DNA]</scope>
    <source>
        <strain evidence="3">ATCC BAA-1334 / A3</strain>
    </source>
</reference>
<dbReference type="InterPro" id="IPR039768">
    <property type="entry name" value="Nmd3"/>
</dbReference>
<dbReference type="Pfam" id="PF04981">
    <property type="entry name" value="NMD3"/>
    <property type="match status" value="1"/>
</dbReference>
<proteinExistence type="predicted"/>
<dbReference type="GO" id="GO:0043023">
    <property type="term" value="F:ribosomal large subunit binding"/>
    <property type="evidence" value="ECO:0007669"/>
    <property type="project" value="InterPro"/>
</dbReference>
<dbReference type="PANTHER" id="PTHR12746:SF2">
    <property type="entry name" value="60S RIBOSOMAL EXPORT PROTEIN NMD3"/>
    <property type="match status" value="1"/>
</dbReference>
<dbReference type="GO" id="GO:0005737">
    <property type="term" value="C:cytoplasm"/>
    <property type="evidence" value="ECO:0007669"/>
    <property type="project" value="TreeGrafter"/>
</dbReference>
<dbReference type="OrthoDB" id="15051at2157"/>
<dbReference type="PANTHER" id="PTHR12746">
    <property type="entry name" value="NONSENSE-MEDIATED MRNA DECAY PROTEIN 3"/>
    <property type="match status" value="1"/>
</dbReference>
<evidence type="ECO:0000313" key="2">
    <source>
        <dbReference type="EMBL" id="ADI37021.1"/>
    </source>
</evidence>
<dbReference type="HOGENOM" id="CLU_065087_0_0_2"/>
<keyword evidence="3" id="KW-1185">Reference proteome</keyword>
<protein>
    <submittedName>
        <fullName evidence="2">NMD3 family protein</fullName>
    </submittedName>
</protein>
<dbReference type="FunCoup" id="D7DV61">
    <property type="interactions" value="2"/>
</dbReference>
<dbReference type="EMBL" id="CP002057">
    <property type="protein sequence ID" value="ADI37021.1"/>
    <property type="molecule type" value="Genomic_DNA"/>
</dbReference>
<dbReference type="Proteomes" id="UP000007722">
    <property type="component" value="Chromosome"/>
</dbReference>
<dbReference type="AlphaFoldDB" id="D7DV61"/>
<sequence>MSDDDKITIDSGSNSSKGSFCYRCGHEGELIDGLCNLCYSQLNPLFTVDERIIIEVCHMCGSYKRKLWCDPKSEDTYAIMDEIAYFAVKDNLKKANKAVDIQIIPKEAKQLPGGKHSRVEIPVNIIAEGKLIGEKRDRTEEKEVVVYLNMVQCPRCSRCMSNYYEGTLQVRAMGRFLSEDERIELDDFVREEVGRRLKKDRMAFISKFIIQKEGLDYQMGSMGAIRNIASAIKSKYGGKTLETAKLVGVDKDTGKDQYRITVSVRIPQYSIGDVIAYNEKICVVSTISEDKTQLKSLENSEKINLNWNDVEKNTYLVCKSSECQTATIISVSEDTIMAMDDVNYEIYEYNNDIEVEEGSKVKIFKNEELNRIIDLVE</sequence>
<dbReference type="STRING" id="456320.Mvol_1365"/>
<accession>D7DV61</accession>
<dbReference type="InterPro" id="IPR007064">
    <property type="entry name" value="Nmd3_N"/>
</dbReference>
<dbReference type="KEGG" id="mvo:Mvol_1365"/>
<feature type="domain" description="Nmd3 N-terminal" evidence="1">
    <location>
        <begin position="21"/>
        <end position="266"/>
    </location>
</feature>
<gene>
    <name evidence="2" type="ordered locus">Mvol_1365</name>
</gene>
<dbReference type="eggNOG" id="arCOG04149">
    <property type="taxonomic scope" value="Archaea"/>
</dbReference>